<keyword evidence="2" id="KW-1003">Cell membrane</keyword>
<evidence type="ECO:0000313" key="10">
    <source>
        <dbReference type="Proteomes" id="UP001209885"/>
    </source>
</evidence>
<evidence type="ECO:0000256" key="6">
    <source>
        <dbReference type="SAM" id="Phobius"/>
    </source>
</evidence>
<reference evidence="9 10" key="1">
    <citation type="submission" date="2022-11" db="EMBL/GenBank/DDBJ databases">
        <title>The characterization of three novel Bacteroidetes species and genomic analysis of their roles in tidal elemental geochemical cycles.</title>
        <authorList>
            <person name="Ma K."/>
        </authorList>
    </citation>
    <scope>NUCLEOTIDE SEQUENCE [LARGE SCALE GENOMIC DNA]</scope>
    <source>
        <strain evidence="9 10">M17</strain>
    </source>
</reference>
<feature type="transmembrane region" description="Helical" evidence="6">
    <location>
        <begin position="417"/>
        <end position="441"/>
    </location>
</feature>
<keyword evidence="10" id="KW-1185">Reference proteome</keyword>
<dbReference type="Pfam" id="PF13567">
    <property type="entry name" value="DUF4131"/>
    <property type="match status" value="1"/>
</dbReference>
<evidence type="ECO:0000256" key="1">
    <source>
        <dbReference type="ARBA" id="ARBA00004651"/>
    </source>
</evidence>
<organism evidence="9 10">
    <name type="scientific">Mangrovivirga halotolerans</name>
    <dbReference type="NCBI Taxonomy" id="2993936"/>
    <lineage>
        <taxon>Bacteria</taxon>
        <taxon>Pseudomonadati</taxon>
        <taxon>Bacteroidota</taxon>
        <taxon>Cytophagia</taxon>
        <taxon>Cytophagales</taxon>
        <taxon>Mangrovivirgaceae</taxon>
        <taxon>Mangrovivirga</taxon>
    </lineage>
</organism>
<evidence type="ECO:0000256" key="4">
    <source>
        <dbReference type="ARBA" id="ARBA00022989"/>
    </source>
</evidence>
<evidence type="ECO:0000313" key="9">
    <source>
        <dbReference type="EMBL" id="MCX2743572.1"/>
    </source>
</evidence>
<feature type="transmembrane region" description="Helical" evidence="6">
    <location>
        <begin position="29"/>
        <end position="50"/>
    </location>
</feature>
<dbReference type="InterPro" id="IPR025405">
    <property type="entry name" value="DUF4131"/>
</dbReference>
<protein>
    <submittedName>
        <fullName evidence="9">ComEC/Rec2 family competence protein</fullName>
    </submittedName>
</protein>
<comment type="caution">
    <text evidence="9">The sequence shown here is derived from an EMBL/GenBank/DDBJ whole genome shotgun (WGS) entry which is preliminary data.</text>
</comment>
<keyword evidence="5 6" id="KW-0472">Membrane</keyword>
<dbReference type="Proteomes" id="UP001209885">
    <property type="component" value="Unassembled WGS sequence"/>
</dbReference>
<evidence type="ECO:0000256" key="5">
    <source>
        <dbReference type="ARBA" id="ARBA00023136"/>
    </source>
</evidence>
<evidence type="ECO:0000259" key="7">
    <source>
        <dbReference type="Pfam" id="PF03772"/>
    </source>
</evidence>
<feature type="transmembrane region" description="Helical" evidence="6">
    <location>
        <begin position="62"/>
        <end position="80"/>
    </location>
</feature>
<feature type="domain" description="ComEC/Rec2-related protein" evidence="7">
    <location>
        <begin position="229"/>
        <end position="498"/>
    </location>
</feature>
<feature type="transmembrane region" description="Helical" evidence="6">
    <location>
        <begin position="482"/>
        <end position="499"/>
    </location>
</feature>
<feature type="transmembrane region" description="Helical" evidence="6">
    <location>
        <begin position="506"/>
        <end position="524"/>
    </location>
</feature>
<dbReference type="PANTHER" id="PTHR30619:SF1">
    <property type="entry name" value="RECOMBINATION PROTEIN 2"/>
    <property type="match status" value="1"/>
</dbReference>
<dbReference type="InterPro" id="IPR052159">
    <property type="entry name" value="Competence_DNA_uptake"/>
</dbReference>
<dbReference type="EMBL" id="JAPFQN010000004">
    <property type="protein sequence ID" value="MCX2743572.1"/>
    <property type="molecule type" value="Genomic_DNA"/>
</dbReference>
<feature type="domain" description="DUF4131" evidence="8">
    <location>
        <begin position="36"/>
        <end position="181"/>
    </location>
</feature>
<sequence length="669" mass="76091">MNINLRFQPFFKYFLALITGIILERSGGFTVGVNGFLCLVLLAFILGFVPRTNFSTHTKIRLASVIGLGIILLTGLLVSAETHTRFQKIDGDSHIVKITSIIKENEEQIQTSAIVLGNPSLSRIKLSIDKEGASREFLSGDMLKVKGKVFMPDKMMIPGVFDYRQYLINEGFTGLLYVKSSASELIKRDKGLVHKVKKLIYWLRYDIRQAILNQLGLQREDSKAIINSLLLGDRSELEEGLEKQYATLGLLHVLAVSGMHVGLVFMLLMWLYKLVSSYKSRIPFFRMILIVCGIVILWGYALLSGSAPSVCRAAFMFSLIWIGKCLDKNYSVINSIFASAFFLCLIDPANLFRLSFQLSYAAVLGIVLLYPRLNRFYGSQFTWLNNVFKLINVSLAAQIATFPLLLYHFGYWSPLSLIINIPMAVLIPVYLYGGWIMIALLKSGIETFILSNLIDWLIDYQHQLMNFLSELGWVFYFPKPSFYEFVIFSIGILFLINFISGKSKKTIVTFSIILLVSLFFSRSISGLQNNKGYLHLVRLQEEVLLINSRDGIAKRLDSGKENLSAFKKGIINEVLRYNSGQGQVKIIESKPKEKRNLILKVNEREVFKTYLILFEDQNSDFLEERFINSVDAIILIGNKSLITEKENTGKEKRIKRLTLNEYHSLTLSK</sequence>
<dbReference type="NCBIfam" id="TIGR00360">
    <property type="entry name" value="ComEC_N-term"/>
    <property type="match status" value="1"/>
</dbReference>
<dbReference type="PANTHER" id="PTHR30619">
    <property type="entry name" value="DNA INTERNALIZATION/COMPETENCE PROTEIN COMEC/REC2"/>
    <property type="match status" value="1"/>
</dbReference>
<feature type="transmembrane region" description="Helical" evidence="6">
    <location>
        <begin position="250"/>
        <end position="272"/>
    </location>
</feature>
<keyword evidence="4 6" id="KW-1133">Transmembrane helix</keyword>
<dbReference type="InterPro" id="IPR004477">
    <property type="entry name" value="ComEC_N"/>
</dbReference>
<comment type="subcellular location">
    <subcellularLocation>
        <location evidence="1">Cell membrane</location>
        <topology evidence="1">Multi-pass membrane protein</topology>
    </subcellularLocation>
</comment>
<evidence type="ECO:0000259" key="8">
    <source>
        <dbReference type="Pfam" id="PF13567"/>
    </source>
</evidence>
<accession>A0ABT3RQP1</accession>
<dbReference type="Pfam" id="PF03772">
    <property type="entry name" value="Competence"/>
    <property type="match status" value="1"/>
</dbReference>
<feature type="transmembrane region" description="Helical" evidence="6">
    <location>
        <begin position="284"/>
        <end position="301"/>
    </location>
</feature>
<feature type="transmembrane region" description="Helical" evidence="6">
    <location>
        <begin position="390"/>
        <end position="411"/>
    </location>
</feature>
<evidence type="ECO:0000256" key="2">
    <source>
        <dbReference type="ARBA" id="ARBA00022475"/>
    </source>
</evidence>
<keyword evidence="3 6" id="KW-0812">Transmembrane</keyword>
<dbReference type="RefSeq" id="WP_266055957.1">
    <property type="nucleotide sequence ID" value="NZ_JAPFQN010000004.1"/>
</dbReference>
<feature type="transmembrane region" description="Helical" evidence="6">
    <location>
        <begin position="354"/>
        <end position="370"/>
    </location>
</feature>
<name>A0ABT3RQP1_9BACT</name>
<evidence type="ECO:0000256" key="3">
    <source>
        <dbReference type="ARBA" id="ARBA00022692"/>
    </source>
</evidence>
<gene>
    <name evidence="9" type="ORF">OO013_06835</name>
</gene>
<proteinExistence type="predicted"/>